<gene>
    <name evidence="3" type="ORF">RW1_019_00230</name>
</gene>
<protein>
    <submittedName>
        <fullName evidence="3">Uncharacterized protein</fullName>
    </submittedName>
</protein>
<organism evidence="3 4">
    <name type="scientific">Rhodococcus wratislaviensis NBRC 100605</name>
    <dbReference type="NCBI Taxonomy" id="1219028"/>
    <lineage>
        <taxon>Bacteria</taxon>
        <taxon>Bacillati</taxon>
        <taxon>Actinomycetota</taxon>
        <taxon>Actinomycetes</taxon>
        <taxon>Mycobacteriales</taxon>
        <taxon>Nocardiaceae</taxon>
        <taxon>Rhodococcus</taxon>
    </lineage>
</organism>
<feature type="chain" id="PRO_5038374922" evidence="2">
    <location>
        <begin position="29"/>
        <end position="99"/>
    </location>
</feature>
<dbReference type="AlphaFoldDB" id="X0Q464"/>
<feature type="compositionally biased region" description="Basic and acidic residues" evidence="1">
    <location>
        <begin position="68"/>
        <end position="79"/>
    </location>
</feature>
<accession>X0Q464</accession>
<evidence type="ECO:0000313" key="3">
    <source>
        <dbReference type="EMBL" id="GAF45271.1"/>
    </source>
</evidence>
<evidence type="ECO:0000256" key="2">
    <source>
        <dbReference type="SAM" id="SignalP"/>
    </source>
</evidence>
<feature type="region of interest" description="Disordered" evidence="1">
    <location>
        <begin position="45"/>
        <end position="82"/>
    </location>
</feature>
<keyword evidence="2" id="KW-0732">Signal</keyword>
<name>X0Q464_RHOWR</name>
<reference evidence="3 4" key="1">
    <citation type="submission" date="2014-02" db="EMBL/GenBank/DDBJ databases">
        <title>Whole genome shotgun sequence of Rhodococcus wratislaviensis NBRC 100605.</title>
        <authorList>
            <person name="Hosoyama A."/>
            <person name="Tsuchikane K."/>
            <person name="Yoshida I."/>
            <person name="Ohji S."/>
            <person name="Ichikawa N."/>
            <person name="Yamazoe A."/>
            <person name="Fujita N."/>
        </authorList>
    </citation>
    <scope>NUCLEOTIDE SEQUENCE [LARGE SCALE GENOMIC DNA]</scope>
    <source>
        <strain evidence="3 4">NBRC 100605</strain>
    </source>
</reference>
<comment type="caution">
    <text evidence="3">The sequence shown here is derived from an EMBL/GenBank/DDBJ whole genome shotgun (WGS) entry which is preliminary data.</text>
</comment>
<sequence length="99" mass="10311">MKNLARGALIAVAAVTVIGGFGAGAASAHPADALDNLALVHQSSIDNSFPHHPHNPIGPPRVGPNPFGHERGGPTERPRFNPFQWSICPGISPQSHCVP</sequence>
<evidence type="ECO:0000256" key="1">
    <source>
        <dbReference type="SAM" id="MobiDB-lite"/>
    </source>
</evidence>
<dbReference type="Proteomes" id="UP000019491">
    <property type="component" value="Unassembled WGS sequence"/>
</dbReference>
<keyword evidence="4" id="KW-1185">Reference proteome</keyword>
<feature type="signal peptide" evidence="2">
    <location>
        <begin position="1"/>
        <end position="28"/>
    </location>
</feature>
<proteinExistence type="predicted"/>
<evidence type="ECO:0000313" key="4">
    <source>
        <dbReference type="Proteomes" id="UP000019491"/>
    </source>
</evidence>
<dbReference type="EMBL" id="BAWF01000019">
    <property type="protein sequence ID" value="GAF45271.1"/>
    <property type="molecule type" value="Genomic_DNA"/>
</dbReference>